<proteinExistence type="predicted"/>
<gene>
    <name evidence="1" type="ORF">J2Z83_000084</name>
</gene>
<reference evidence="1 2" key="1">
    <citation type="submission" date="2021-03" db="EMBL/GenBank/DDBJ databases">
        <title>Genomic Encyclopedia of Type Strains, Phase IV (KMG-IV): sequencing the most valuable type-strain genomes for metagenomic binning, comparative biology and taxonomic classification.</title>
        <authorList>
            <person name="Goeker M."/>
        </authorList>
    </citation>
    <scope>NUCLEOTIDE SEQUENCE [LARGE SCALE GENOMIC DNA]</scope>
    <source>
        <strain evidence="1 2">DSM 25609</strain>
    </source>
</reference>
<evidence type="ECO:0000313" key="2">
    <source>
        <dbReference type="Proteomes" id="UP001519345"/>
    </source>
</evidence>
<accession>A0ABS4IAP2</accession>
<sequence length="69" mass="7914">MEEAEMLKIGIESEGANYFVFIDFPPDMGMVGFNTLEDAEKYLAEQKLNSVDDSVLDHYIVKFVKKESF</sequence>
<organism evidence="1 2">
    <name type="scientific">Virgibacillus natechei</name>
    <dbReference type="NCBI Taxonomy" id="1216297"/>
    <lineage>
        <taxon>Bacteria</taxon>
        <taxon>Bacillati</taxon>
        <taxon>Bacillota</taxon>
        <taxon>Bacilli</taxon>
        <taxon>Bacillales</taxon>
        <taxon>Bacillaceae</taxon>
        <taxon>Virgibacillus</taxon>
    </lineage>
</organism>
<evidence type="ECO:0000313" key="1">
    <source>
        <dbReference type="EMBL" id="MBP1967992.1"/>
    </source>
</evidence>
<name>A0ABS4IAP2_9BACI</name>
<keyword evidence="2" id="KW-1185">Reference proteome</keyword>
<protein>
    <submittedName>
        <fullName evidence="1">Uncharacterized protein</fullName>
    </submittedName>
</protein>
<dbReference type="EMBL" id="JAGGKX010000001">
    <property type="protein sequence ID" value="MBP1967992.1"/>
    <property type="molecule type" value="Genomic_DNA"/>
</dbReference>
<dbReference type="Proteomes" id="UP001519345">
    <property type="component" value="Unassembled WGS sequence"/>
</dbReference>
<comment type="caution">
    <text evidence="1">The sequence shown here is derived from an EMBL/GenBank/DDBJ whole genome shotgun (WGS) entry which is preliminary data.</text>
</comment>